<evidence type="ECO:0000259" key="4">
    <source>
        <dbReference type="PROSITE" id="PS50042"/>
    </source>
</evidence>
<dbReference type="InterPro" id="IPR018335">
    <property type="entry name" value="Tscrpt_reg_HTH_Crp-type_CS"/>
</dbReference>
<dbReference type="Proteomes" id="UP000216101">
    <property type="component" value="Unassembled WGS sequence"/>
</dbReference>
<dbReference type="PANTHER" id="PTHR24567">
    <property type="entry name" value="CRP FAMILY TRANSCRIPTIONAL REGULATORY PROTEIN"/>
    <property type="match status" value="1"/>
</dbReference>
<keyword evidence="7" id="KW-1185">Reference proteome</keyword>
<dbReference type="InterPro" id="IPR000595">
    <property type="entry name" value="cNMP-bd_dom"/>
</dbReference>
<dbReference type="RefSeq" id="WP_094985859.1">
    <property type="nucleotide sequence ID" value="NZ_NHNI01000002.1"/>
</dbReference>
<dbReference type="GO" id="GO:0003677">
    <property type="term" value="F:DNA binding"/>
    <property type="evidence" value="ECO:0007669"/>
    <property type="project" value="UniProtKB-KW"/>
</dbReference>
<evidence type="ECO:0000313" key="6">
    <source>
        <dbReference type="EMBL" id="OZY84867.1"/>
    </source>
</evidence>
<name>A0A266Q4R4_9GAMM</name>
<dbReference type="Pfam" id="PF00027">
    <property type="entry name" value="cNMP_binding"/>
    <property type="match status" value="1"/>
</dbReference>
<keyword evidence="1" id="KW-0805">Transcription regulation</keyword>
<dbReference type="InterPro" id="IPR018490">
    <property type="entry name" value="cNMP-bd_dom_sf"/>
</dbReference>
<dbReference type="PROSITE" id="PS00042">
    <property type="entry name" value="HTH_CRP_1"/>
    <property type="match status" value="1"/>
</dbReference>
<dbReference type="InterPro" id="IPR036388">
    <property type="entry name" value="WH-like_DNA-bd_sf"/>
</dbReference>
<sequence length="252" mass="28420">MTANQHIVKTQDSSCPHDKRVSCGNCRLNTICLPISLHIEDIDRLNSIIQRGKPLQKGDYLYRANDHFHSVYAIRSGAVKALTLSDNGEEQVTGFYLPGEVVGMDGIADNRYTNSVIALETASVCEIPFNRMEELSLQIPNLQRHFFQLMSREITQDQQIITLLSKSSAEERIAALLLSISSRNSRRQLSANAFRLPMSRTDIGNYLGLTIETVSRIFTRLRKQQVISVDKKEVLITNMEQLRNIANGDSHC</sequence>
<feature type="domain" description="HTH crp-type" evidence="5">
    <location>
        <begin position="167"/>
        <end position="240"/>
    </location>
</feature>
<evidence type="ECO:0000256" key="2">
    <source>
        <dbReference type="ARBA" id="ARBA00023125"/>
    </source>
</evidence>
<dbReference type="CDD" id="cd00038">
    <property type="entry name" value="CAP_ED"/>
    <property type="match status" value="1"/>
</dbReference>
<evidence type="ECO:0000259" key="5">
    <source>
        <dbReference type="PROSITE" id="PS51063"/>
    </source>
</evidence>
<dbReference type="InterPro" id="IPR036390">
    <property type="entry name" value="WH_DNA-bd_sf"/>
</dbReference>
<dbReference type="InterPro" id="IPR012318">
    <property type="entry name" value="HTH_CRP"/>
</dbReference>
<comment type="caution">
    <text evidence="6">The sequence shown here is derived from an EMBL/GenBank/DDBJ whole genome shotgun (WGS) entry which is preliminary data.</text>
</comment>
<dbReference type="EMBL" id="NHNI01000002">
    <property type="protein sequence ID" value="OZY84867.1"/>
    <property type="molecule type" value="Genomic_DNA"/>
</dbReference>
<evidence type="ECO:0000256" key="3">
    <source>
        <dbReference type="ARBA" id="ARBA00023163"/>
    </source>
</evidence>
<dbReference type="STRING" id="1209072.GCA_000766945_00372"/>
<protein>
    <submittedName>
        <fullName evidence="6">Crp/Fnr family transcriptional regulator</fullName>
    </submittedName>
</protein>
<evidence type="ECO:0000313" key="7">
    <source>
        <dbReference type="Proteomes" id="UP000216101"/>
    </source>
</evidence>
<dbReference type="InterPro" id="IPR050397">
    <property type="entry name" value="Env_Response_Regulators"/>
</dbReference>
<dbReference type="PROSITE" id="PS50042">
    <property type="entry name" value="CNMP_BINDING_3"/>
    <property type="match status" value="1"/>
</dbReference>
<gene>
    <name evidence="6" type="ORF">CBP51_17040</name>
</gene>
<dbReference type="SUPFAM" id="SSF46785">
    <property type="entry name" value="Winged helix' DNA-binding domain"/>
    <property type="match status" value="1"/>
</dbReference>
<dbReference type="Gene3D" id="1.10.10.10">
    <property type="entry name" value="Winged helix-like DNA-binding domain superfamily/Winged helix DNA-binding domain"/>
    <property type="match status" value="1"/>
</dbReference>
<dbReference type="Gene3D" id="2.60.120.10">
    <property type="entry name" value="Jelly Rolls"/>
    <property type="match status" value="1"/>
</dbReference>
<keyword evidence="2" id="KW-0238">DNA-binding</keyword>
<evidence type="ECO:0000256" key="1">
    <source>
        <dbReference type="ARBA" id="ARBA00023015"/>
    </source>
</evidence>
<dbReference type="InterPro" id="IPR014710">
    <property type="entry name" value="RmlC-like_jellyroll"/>
</dbReference>
<dbReference type="Pfam" id="PF13545">
    <property type="entry name" value="HTH_Crp_2"/>
    <property type="match status" value="1"/>
</dbReference>
<dbReference type="GO" id="GO:0005829">
    <property type="term" value="C:cytosol"/>
    <property type="evidence" value="ECO:0007669"/>
    <property type="project" value="TreeGrafter"/>
</dbReference>
<feature type="domain" description="Cyclic nucleotide-binding" evidence="4">
    <location>
        <begin position="55"/>
        <end position="103"/>
    </location>
</feature>
<accession>A0A266Q4R4</accession>
<reference evidence="7" key="1">
    <citation type="submission" date="2017-05" db="EMBL/GenBank/DDBJ databases">
        <authorList>
            <person name="Barney B.M."/>
        </authorList>
    </citation>
    <scope>NUCLEOTIDE SEQUENCE [LARGE SCALE GENOMIC DNA]</scope>
    <source>
        <strain evidence="7">PSBB022</strain>
    </source>
</reference>
<dbReference type="eggNOG" id="COG0664">
    <property type="taxonomic scope" value="Bacteria"/>
</dbReference>
<proteinExistence type="predicted"/>
<dbReference type="SMART" id="SM00419">
    <property type="entry name" value="HTH_CRP"/>
    <property type="match status" value="1"/>
</dbReference>
<dbReference type="GO" id="GO:0003700">
    <property type="term" value="F:DNA-binding transcription factor activity"/>
    <property type="evidence" value="ECO:0007669"/>
    <property type="project" value="InterPro"/>
</dbReference>
<dbReference type="FunFam" id="1.10.10.10:FF:000028">
    <property type="entry name" value="Fumarate/nitrate reduction transcriptional regulator Fnr"/>
    <property type="match status" value="1"/>
</dbReference>
<dbReference type="NCBIfam" id="NF008365">
    <property type="entry name" value="PRK11161.1"/>
    <property type="match status" value="1"/>
</dbReference>
<dbReference type="PANTHER" id="PTHR24567:SF75">
    <property type="entry name" value="FUMARATE AND NITRATE REDUCTION REGULATORY PROTEIN"/>
    <property type="match status" value="1"/>
</dbReference>
<dbReference type="SUPFAM" id="SSF51206">
    <property type="entry name" value="cAMP-binding domain-like"/>
    <property type="match status" value="1"/>
</dbReference>
<organism evidence="6 7">
    <name type="scientific">Cellvibrio mixtus</name>
    <dbReference type="NCBI Taxonomy" id="39650"/>
    <lineage>
        <taxon>Bacteria</taxon>
        <taxon>Pseudomonadati</taxon>
        <taxon>Pseudomonadota</taxon>
        <taxon>Gammaproteobacteria</taxon>
        <taxon>Cellvibrionales</taxon>
        <taxon>Cellvibrionaceae</taxon>
        <taxon>Cellvibrio</taxon>
    </lineage>
</organism>
<keyword evidence="3" id="KW-0804">Transcription</keyword>
<dbReference type="PRINTS" id="PR00034">
    <property type="entry name" value="HTHCRP"/>
</dbReference>
<dbReference type="AlphaFoldDB" id="A0A266Q4R4"/>
<dbReference type="CDD" id="cd00092">
    <property type="entry name" value="HTH_CRP"/>
    <property type="match status" value="1"/>
</dbReference>
<dbReference type="SMART" id="SM00100">
    <property type="entry name" value="cNMP"/>
    <property type="match status" value="1"/>
</dbReference>
<dbReference type="PROSITE" id="PS51063">
    <property type="entry name" value="HTH_CRP_2"/>
    <property type="match status" value="1"/>
</dbReference>